<feature type="transmembrane region" description="Helical" evidence="1">
    <location>
        <begin position="12"/>
        <end position="31"/>
    </location>
</feature>
<reference evidence="3" key="1">
    <citation type="submission" date="2016-06" db="EMBL/GenBank/DDBJ databases">
        <title>Draft Genome sequence of the fungus Inonotus baumii.</title>
        <authorList>
            <person name="Zhu H."/>
            <person name="Lin W."/>
        </authorList>
    </citation>
    <scope>NUCLEOTIDE SEQUENCE</scope>
    <source>
        <strain evidence="3">821</strain>
    </source>
</reference>
<evidence type="ECO:0000313" key="4">
    <source>
        <dbReference type="Proteomes" id="UP000757232"/>
    </source>
</evidence>
<protein>
    <recommendedName>
        <fullName evidence="2">DUF6533 domain-containing protein</fullName>
    </recommendedName>
</protein>
<feature type="transmembrane region" description="Helical" evidence="1">
    <location>
        <begin position="206"/>
        <end position="226"/>
    </location>
</feature>
<organism evidence="3 4">
    <name type="scientific">Sanghuangporus baumii</name>
    <name type="common">Phellinus baumii</name>
    <dbReference type="NCBI Taxonomy" id="108892"/>
    <lineage>
        <taxon>Eukaryota</taxon>
        <taxon>Fungi</taxon>
        <taxon>Dikarya</taxon>
        <taxon>Basidiomycota</taxon>
        <taxon>Agaricomycotina</taxon>
        <taxon>Agaricomycetes</taxon>
        <taxon>Hymenochaetales</taxon>
        <taxon>Hymenochaetaceae</taxon>
        <taxon>Sanghuangporus</taxon>
    </lineage>
</organism>
<evidence type="ECO:0000256" key="1">
    <source>
        <dbReference type="SAM" id="Phobius"/>
    </source>
</evidence>
<feature type="domain" description="DUF6533" evidence="2">
    <location>
        <begin position="19"/>
        <end position="50"/>
    </location>
</feature>
<gene>
    <name evidence="3" type="ORF">A7U60_g7368</name>
</gene>
<evidence type="ECO:0000259" key="2">
    <source>
        <dbReference type="Pfam" id="PF20151"/>
    </source>
</evidence>
<accession>A0A9Q5HTU3</accession>
<keyword evidence="1" id="KW-1133">Transmembrane helix</keyword>
<dbReference type="Pfam" id="PF20151">
    <property type="entry name" value="DUF6533"/>
    <property type="match status" value="1"/>
</dbReference>
<evidence type="ECO:0000313" key="3">
    <source>
        <dbReference type="EMBL" id="OCB85717.1"/>
    </source>
</evidence>
<comment type="caution">
    <text evidence="3">The sequence shown here is derived from an EMBL/GenBank/DDBJ whole genome shotgun (WGS) entry which is preliminary data.</text>
</comment>
<feature type="transmembrane region" description="Helical" evidence="1">
    <location>
        <begin position="43"/>
        <end position="60"/>
    </location>
</feature>
<dbReference type="AlphaFoldDB" id="A0A9Q5HTU3"/>
<dbReference type="InterPro" id="IPR045340">
    <property type="entry name" value="DUF6533"/>
</dbReference>
<dbReference type="Proteomes" id="UP000757232">
    <property type="component" value="Unassembled WGS sequence"/>
</dbReference>
<keyword evidence="1" id="KW-0812">Transmembrane</keyword>
<keyword evidence="4" id="KW-1185">Reference proteome</keyword>
<name>A0A9Q5HTU3_SANBA</name>
<proteinExistence type="predicted"/>
<dbReference type="EMBL" id="LNZH02000208">
    <property type="protein sequence ID" value="OCB85717.1"/>
    <property type="molecule type" value="Genomic_DNA"/>
</dbReference>
<sequence>MDVLSNSDTSDYLTTRYAIAGTFALYVRLVWHSRMSMVKTLFFINRYLPFCFTVLAAHIMSKALYFPYTTICNRNIMISGSCIESVHYMGKIEEDTFLFISTDSGRLCTLPEANLNFIKSFWHLVKAGIAGGYYGTVRYIRAASVSKINAFVVGCVVRTDNRMSEAISYGLILLYEAFVLALMLYKLYRHRVVTSALMRIAYGDSVFYCSFILLITISNVVLLAVGSEILCHLLLLPQAALHNILCNRLLLRLRSANTSLSEEGFLSIHVSGRLDSLIPLSDLDSEDDTVTSRT</sequence>
<feature type="transmembrane region" description="Helical" evidence="1">
    <location>
        <begin position="166"/>
        <end position="185"/>
    </location>
</feature>
<keyword evidence="1" id="KW-0472">Membrane</keyword>